<feature type="transmembrane region" description="Helical" evidence="5">
    <location>
        <begin position="142"/>
        <end position="163"/>
    </location>
</feature>
<evidence type="ECO:0000256" key="1">
    <source>
        <dbReference type="ARBA" id="ARBA00004651"/>
    </source>
</evidence>
<dbReference type="InterPro" id="IPR020846">
    <property type="entry name" value="MFS_dom"/>
</dbReference>
<dbReference type="PANTHER" id="PTHR23514">
    <property type="entry name" value="BYPASS OF STOP CODON PROTEIN 6"/>
    <property type="match status" value="1"/>
</dbReference>
<dbReference type="InterPro" id="IPR011701">
    <property type="entry name" value="MFS"/>
</dbReference>
<keyword evidence="8" id="KW-1185">Reference proteome</keyword>
<dbReference type="RefSeq" id="WP_344093254.1">
    <property type="nucleotide sequence ID" value="NZ_BAAAOG010000002.1"/>
</dbReference>
<evidence type="ECO:0000256" key="3">
    <source>
        <dbReference type="ARBA" id="ARBA00022989"/>
    </source>
</evidence>
<dbReference type="Gene3D" id="1.20.1250.20">
    <property type="entry name" value="MFS general substrate transporter like domains"/>
    <property type="match status" value="2"/>
</dbReference>
<feature type="transmembrane region" description="Helical" evidence="5">
    <location>
        <begin position="226"/>
        <end position="247"/>
    </location>
</feature>
<dbReference type="InterPro" id="IPR051788">
    <property type="entry name" value="MFS_Transporter"/>
</dbReference>
<evidence type="ECO:0000313" key="7">
    <source>
        <dbReference type="EMBL" id="GAA1955117.1"/>
    </source>
</evidence>
<evidence type="ECO:0000256" key="5">
    <source>
        <dbReference type="SAM" id="Phobius"/>
    </source>
</evidence>
<keyword evidence="2 5" id="KW-0812">Transmembrane</keyword>
<accession>A0ABN2QN87</accession>
<feature type="transmembrane region" description="Helical" evidence="5">
    <location>
        <begin position="372"/>
        <end position="392"/>
    </location>
</feature>
<dbReference type="SUPFAM" id="SSF103473">
    <property type="entry name" value="MFS general substrate transporter"/>
    <property type="match status" value="1"/>
</dbReference>
<organism evidence="7 8">
    <name type="scientific">Microbacterium deminutum</name>
    <dbReference type="NCBI Taxonomy" id="344164"/>
    <lineage>
        <taxon>Bacteria</taxon>
        <taxon>Bacillati</taxon>
        <taxon>Actinomycetota</taxon>
        <taxon>Actinomycetes</taxon>
        <taxon>Micrococcales</taxon>
        <taxon>Microbacteriaceae</taxon>
        <taxon>Microbacterium</taxon>
    </lineage>
</organism>
<dbReference type="EMBL" id="BAAAOG010000002">
    <property type="protein sequence ID" value="GAA1955117.1"/>
    <property type="molecule type" value="Genomic_DNA"/>
</dbReference>
<feature type="transmembrane region" description="Helical" evidence="5">
    <location>
        <begin position="103"/>
        <end position="121"/>
    </location>
</feature>
<feature type="transmembrane region" description="Helical" evidence="5">
    <location>
        <begin position="344"/>
        <end position="366"/>
    </location>
</feature>
<dbReference type="Proteomes" id="UP001499933">
    <property type="component" value="Unassembled WGS sequence"/>
</dbReference>
<keyword evidence="4 5" id="KW-0472">Membrane</keyword>
<dbReference type="PANTHER" id="PTHR23514:SF13">
    <property type="entry name" value="INNER MEMBRANE PROTEIN YBJJ"/>
    <property type="match status" value="1"/>
</dbReference>
<keyword evidence="3 5" id="KW-1133">Transmembrane helix</keyword>
<feature type="transmembrane region" description="Helical" evidence="5">
    <location>
        <begin position="52"/>
        <end position="72"/>
    </location>
</feature>
<gene>
    <name evidence="7" type="ORF">GCM10009776_16410</name>
</gene>
<reference evidence="7 8" key="1">
    <citation type="journal article" date="2019" name="Int. J. Syst. Evol. Microbiol.">
        <title>The Global Catalogue of Microorganisms (GCM) 10K type strain sequencing project: providing services to taxonomists for standard genome sequencing and annotation.</title>
        <authorList>
            <consortium name="The Broad Institute Genomics Platform"/>
            <consortium name="The Broad Institute Genome Sequencing Center for Infectious Disease"/>
            <person name="Wu L."/>
            <person name="Ma J."/>
        </authorList>
    </citation>
    <scope>NUCLEOTIDE SEQUENCE [LARGE SCALE GENOMIC DNA]</scope>
    <source>
        <strain evidence="7 8">JCM 14901</strain>
    </source>
</reference>
<sequence>MELQLTRSQLVRWRTAVFAIFLASGLSIATWASRVPAIKVTLGVDNIQIGLLLLGAGASSIIGVFMAPVILARIGAKRGMFWAMMIFAAGVAVIGVGTDVVHLYWLAFIGLVGFGFGNGSLDVMMNVEGAAIEKQFNKTIMPLFHAFFSFGTVIGAGIGVLAVAWGLNVFAHASFMTVVILVIAFFSIANVPAREMTMDPVDEADRKSWRERLHIALSAWREPRTYAIGLIILGMAFAEGGANDWLALGVVDGHGGGEALGAAALAVFSVSMTVVRMIGGPLVDRFGRVGTLRVLAATAAVGLLLFILAPSIPLVFVGAALWGAGVSLGFPLGMSAAADDPAKAAARVSAAATIGYVAFLCGPPILGFISEHIGLLNTLFILVGLVAVSGLASGAAKPIAGSTVGAGHHAERR</sequence>
<dbReference type="InterPro" id="IPR036259">
    <property type="entry name" value="MFS_trans_sf"/>
</dbReference>
<comment type="caution">
    <text evidence="7">The sequence shown here is derived from an EMBL/GenBank/DDBJ whole genome shotgun (WGS) entry which is preliminary data.</text>
</comment>
<dbReference type="Pfam" id="PF07690">
    <property type="entry name" value="MFS_1"/>
    <property type="match status" value="1"/>
</dbReference>
<evidence type="ECO:0000256" key="4">
    <source>
        <dbReference type="ARBA" id="ARBA00023136"/>
    </source>
</evidence>
<feature type="domain" description="Major facilitator superfamily (MFS) profile" evidence="6">
    <location>
        <begin position="13"/>
        <end position="401"/>
    </location>
</feature>
<evidence type="ECO:0000256" key="2">
    <source>
        <dbReference type="ARBA" id="ARBA00022692"/>
    </source>
</evidence>
<feature type="transmembrane region" description="Helical" evidence="5">
    <location>
        <begin position="169"/>
        <end position="189"/>
    </location>
</feature>
<feature type="transmembrane region" description="Helical" evidence="5">
    <location>
        <begin position="79"/>
        <end position="97"/>
    </location>
</feature>
<feature type="transmembrane region" description="Helical" evidence="5">
    <location>
        <begin position="259"/>
        <end position="278"/>
    </location>
</feature>
<protein>
    <submittedName>
        <fullName evidence="7">MFS transporter</fullName>
    </submittedName>
</protein>
<comment type="subcellular location">
    <subcellularLocation>
        <location evidence="1">Cell membrane</location>
        <topology evidence="1">Multi-pass membrane protein</topology>
    </subcellularLocation>
</comment>
<name>A0ABN2QN87_9MICO</name>
<proteinExistence type="predicted"/>
<feature type="transmembrane region" description="Helical" evidence="5">
    <location>
        <begin position="12"/>
        <end position="32"/>
    </location>
</feature>
<evidence type="ECO:0000259" key="6">
    <source>
        <dbReference type="PROSITE" id="PS50850"/>
    </source>
</evidence>
<dbReference type="PROSITE" id="PS50850">
    <property type="entry name" value="MFS"/>
    <property type="match status" value="1"/>
</dbReference>
<evidence type="ECO:0000313" key="8">
    <source>
        <dbReference type="Proteomes" id="UP001499933"/>
    </source>
</evidence>
<dbReference type="CDD" id="cd17393">
    <property type="entry name" value="MFS_MosC_like"/>
    <property type="match status" value="1"/>
</dbReference>